<dbReference type="PANTHER" id="PTHR43162">
    <property type="match status" value="1"/>
</dbReference>
<keyword evidence="3" id="KW-1185">Reference proteome</keyword>
<feature type="domain" description="NAD(P)-binding" evidence="1">
    <location>
        <begin position="8"/>
        <end position="179"/>
    </location>
</feature>
<dbReference type="RefSeq" id="WP_379897469.1">
    <property type="nucleotide sequence ID" value="NZ_JBHRTR010000004.1"/>
</dbReference>
<dbReference type="InterPro" id="IPR036291">
    <property type="entry name" value="NAD(P)-bd_dom_sf"/>
</dbReference>
<dbReference type="InterPro" id="IPR051604">
    <property type="entry name" value="Ergot_Alk_Oxidoreductase"/>
</dbReference>
<evidence type="ECO:0000259" key="1">
    <source>
        <dbReference type="Pfam" id="PF13460"/>
    </source>
</evidence>
<evidence type="ECO:0000313" key="3">
    <source>
        <dbReference type="Proteomes" id="UP001595528"/>
    </source>
</evidence>
<dbReference type="SUPFAM" id="SSF51735">
    <property type="entry name" value="NAD(P)-binding Rossmann-fold domains"/>
    <property type="match status" value="1"/>
</dbReference>
<sequence length="291" mass="30019">MARILVTGATGQVGAALLPLLVGRGDAVRAQTRRPERAAGLAAQGAEPVVADLRAPESLTEHLAWAEALFLLTADAPDQDAVEAGLIAAAAAAGRPHVVKLSAQSAGLQPPRSFGILHRRAEQALADSGLPWTMLRPTFFQQSLLLFAGDIAAKGKFVAPAGRGRIAMVDVADIAAAAAAVLGVSDHHGRIHILTGPVAVSLPEVAGMLSAMLGRKIGFTSPPAFVACLVLPLVTGMPRWQSNLVVDLFQALKAGAQAEVLPDLPDLTGHPAGDVEGFLRRHLDRFGGAAG</sequence>
<dbReference type="Gene3D" id="3.40.50.720">
    <property type="entry name" value="NAD(P)-binding Rossmann-like Domain"/>
    <property type="match status" value="1"/>
</dbReference>
<dbReference type="InterPro" id="IPR016040">
    <property type="entry name" value="NAD(P)-bd_dom"/>
</dbReference>
<comment type="caution">
    <text evidence="2">The sequence shown here is derived from an EMBL/GenBank/DDBJ whole genome shotgun (WGS) entry which is preliminary data.</text>
</comment>
<name>A0ABV7KTM7_9PROT</name>
<protein>
    <submittedName>
        <fullName evidence="2">NAD(P)H-binding protein</fullName>
    </submittedName>
</protein>
<dbReference type="Gene3D" id="3.90.25.10">
    <property type="entry name" value="UDP-galactose 4-epimerase, domain 1"/>
    <property type="match status" value="1"/>
</dbReference>
<accession>A0ABV7KTM7</accession>
<proteinExistence type="predicted"/>
<dbReference type="EMBL" id="JBHRTR010000004">
    <property type="protein sequence ID" value="MFC3225736.1"/>
    <property type="molecule type" value="Genomic_DNA"/>
</dbReference>
<organism evidence="2 3">
    <name type="scientific">Marinibaculum pumilum</name>
    <dbReference type="NCBI Taxonomy" id="1766165"/>
    <lineage>
        <taxon>Bacteria</taxon>
        <taxon>Pseudomonadati</taxon>
        <taxon>Pseudomonadota</taxon>
        <taxon>Alphaproteobacteria</taxon>
        <taxon>Rhodospirillales</taxon>
        <taxon>Rhodospirillaceae</taxon>
        <taxon>Marinibaculum</taxon>
    </lineage>
</organism>
<dbReference type="PANTHER" id="PTHR43162:SF1">
    <property type="entry name" value="PRESTALK A DIFFERENTIATION PROTEIN A"/>
    <property type="match status" value="1"/>
</dbReference>
<dbReference type="Proteomes" id="UP001595528">
    <property type="component" value="Unassembled WGS sequence"/>
</dbReference>
<evidence type="ECO:0000313" key="2">
    <source>
        <dbReference type="EMBL" id="MFC3225736.1"/>
    </source>
</evidence>
<gene>
    <name evidence="2" type="ORF">ACFOGJ_00740</name>
</gene>
<dbReference type="Pfam" id="PF13460">
    <property type="entry name" value="NAD_binding_10"/>
    <property type="match status" value="1"/>
</dbReference>
<reference evidence="3" key="1">
    <citation type="journal article" date="2019" name="Int. J. Syst. Evol. Microbiol.">
        <title>The Global Catalogue of Microorganisms (GCM) 10K type strain sequencing project: providing services to taxonomists for standard genome sequencing and annotation.</title>
        <authorList>
            <consortium name="The Broad Institute Genomics Platform"/>
            <consortium name="The Broad Institute Genome Sequencing Center for Infectious Disease"/>
            <person name="Wu L."/>
            <person name="Ma J."/>
        </authorList>
    </citation>
    <scope>NUCLEOTIDE SEQUENCE [LARGE SCALE GENOMIC DNA]</scope>
    <source>
        <strain evidence="3">KCTC 42964</strain>
    </source>
</reference>